<dbReference type="GO" id="GO:0016020">
    <property type="term" value="C:membrane"/>
    <property type="evidence" value="ECO:0007669"/>
    <property type="project" value="InterPro"/>
</dbReference>
<evidence type="ECO:0000313" key="7">
    <source>
        <dbReference type="Proteomes" id="UP000217895"/>
    </source>
</evidence>
<comment type="similarity">
    <text evidence="1 2">Belongs to the OprB family.</text>
</comment>
<keyword evidence="3" id="KW-0175">Coiled coil</keyword>
<dbReference type="PANTHER" id="PTHR43308:SF1">
    <property type="entry name" value="OUTER MEMBRANE PROTEIN ALPHA"/>
    <property type="match status" value="1"/>
</dbReference>
<dbReference type="Gene3D" id="2.40.160.180">
    <property type="entry name" value="Carbohydrate-selective porin OprB"/>
    <property type="match status" value="1"/>
</dbReference>
<dbReference type="AlphaFoldDB" id="A0A1Z4JJI8"/>
<feature type="coiled-coil region" evidence="3">
    <location>
        <begin position="148"/>
        <end position="175"/>
    </location>
</feature>
<evidence type="ECO:0000259" key="5">
    <source>
        <dbReference type="PROSITE" id="PS51272"/>
    </source>
</evidence>
<protein>
    <submittedName>
        <fullName evidence="6">Carbohydrate-selective porin OprB</fullName>
    </submittedName>
</protein>
<dbReference type="PANTHER" id="PTHR43308">
    <property type="entry name" value="OUTER MEMBRANE PROTEIN ALPHA-RELATED"/>
    <property type="match status" value="1"/>
</dbReference>
<reference evidence="6 7" key="1">
    <citation type="submission" date="2017-06" db="EMBL/GenBank/DDBJ databases">
        <title>Genome sequencing of cyanobaciteial culture collection at National Institute for Environmental Studies (NIES).</title>
        <authorList>
            <person name="Hirose Y."/>
            <person name="Shimura Y."/>
            <person name="Fujisawa T."/>
            <person name="Nakamura Y."/>
            <person name="Kawachi M."/>
        </authorList>
    </citation>
    <scope>NUCLEOTIDE SEQUENCE [LARGE SCALE GENOMIC DNA]</scope>
    <source>
        <strain evidence="6 7">NIES-2135</strain>
    </source>
</reference>
<feature type="compositionally biased region" description="Low complexity" evidence="4">
    <location>
        <begin position="213"/>
        <end position="222"/>
    </location>
</feature>
<dbReference type="InterPro" id="IPR007049">
    <property type="entry name" value="Carb-sel_porin_OprB"/>
</dbReference>
<dbReference type="Pfam" id="PF00395">
    <property type="entry name" value="SLH"/>
    <property type="match status" value="1"/>
</dbReference>
<dbReference type="EMBL" id="AP018203">
    <property type="protein sequence ID" value="BAY56884.1"/>
    <property type="molecule type" value="Genomic_DNA"/>
</dbReference>
<evidence type="ECO:0000256" key="2">
    <source>
        <dbReference type="RuleBase" id="RU363072"/>
    </source>
</evidence>
<proteinExistence type="inferred from homology"/>
<dbReference type="PROSITE" id="PS51272">
    <property type="entry name" value="SLH"/>
    <property type="match status" value="1"/>
</dbReference>
<dbReference type="NCBIfam" id="NF033921">
    <property type="entry name" value="por_somb"/>
    <property type="match status" value="1"/>
</dbReference>
<evidence type="ECO:0000256" key="4">
    <source>
        <dbReference type="SAM" id="MobiDB-lite"/>
    </source>
</evidence>
<organism evidence="6 7">
    <name type="scientific">Leptolyngbya boryana NIES-2135</name>
    <dbReference type="NCBI Taxonomy" id="1973484"/>
    <lineage>
        <taxon>Bacteria</taxon>
        <taxon>Bacillati</taxon>
        <taxon>Cyanobacteriota</taxon>
        <taxon>Cyanophyceae</taxon>
        <taxon>Leptolyngbyales</taxon>
        <taxon>Leptolyngbyaceae</taxon>
        <taxon>Leptolyngbya group</taxon>
        <taxon>Leptolyngbya</taxon>
    </lineage>
</organism>
<gene>
    <name evidence="6" type="ORF">NIES2135_37460</name>
</gene>
<evidence type="ECO:0000256" key="3">
    <source>
        <dbReference type="SAM" id="Coils"/>
    </source>
</evidence>
<evidence type="ECO:0000313" key="6">
    <source>
        <dbReference type="EMBL" id="BAY56884.1"/>
    </source>
</evidence>
<dbReference type="InterPro" id="IPR001119">
    <property type="entry name" value="SLH_dom"/>
</dbReference>
<name>A0A1Z4JJI8_LEPBY</name>
<feature type="region of interest" description="Disordered" evidence="4">
    <location>
        <begin position="202"/>
        <end position="222"/>
    </location>
</feature>
<dbReference type="InterPro" id="IPR051465">
    <property type="entry name" value="Cell_Envelope_Struct_Comp"/>
</dbReference>
<sequence>MFNFLRHGLGQGFAVFFSIALLNQIATAQEGSQAVQSENLTKDLTKDLTKVSDLADSTNQSFGQVTSVSQLSDVRPTDWAFQALQSLVERYGCIAGYPDRTYRGNRALTRYEFAAGLNACLDRVNELIAASTADLVKKEDLATLQKLQEQFAAELATLRGRVDSLEARTSTLEKQQFSTTTKLIGNVVFGVAGAFGSDKAVSSSAGLSPNPPGQAGAPGVVPAQPRVPIDDNIIFSNRVRLVLTTSFTGRDKLITRLQAGNTPNLALATGTDSAKLSFQETRGNQVVINQLEYRFPLGDRGTAFIEAFGFLDLFVPTLHPLDGDYDTVLTGFSLRSPIYFPSGVTGVGFNYNITDTINIGGGYLAGNPTANNPSSGGGLFNGPYGALGQVTFRPNDKFAIALTYLNAYDDGTGNAPPGGFFGSKNAAFPFGATPVVTNGFGVQAEYRFSPTFSINGWYYRANASSKSGVTDGADATIQAWAVALAFPDLGKKGNLGGLIVGMPSKATSNDVQGFRDPNTSIQIEAFYRYMLNDKIGITPGLIVITNPEHNSANDTVYLGVLRTTFNF</sequence>
<dbReference type="GO" id="GO:0015288">
    <property type="term" value="F:porin activity"/>
    <property type="evidence" value="ECO:0007669"/>
    <property type="project" value="InterPro"/>
</dbReference>
<keyword evidence="7" id="KW-1185">Reference proteome</keyword>
<evidence type="ECO:0000256" key="1">
    <source>
        <dbReference type="ARBA" id="ARBA00008769"/>
    </source>
</evidence>
<dbReference type="InterPro" id="IPR047684">
    <property type="entry name" value="Por_som-like"/>
</dbReference>
<dbReference type="Pfam" id="PF04966">
    <property type="entry name" value="OprB"/>
    <property type="match status" value="1"/>
</dbReference>
<dbReference type="InterPro" id="IPR038673">
    <property type="entry name" value="OprB_sf"/>
</dbReference>
<dbReference type="GO" id="GO:0008643">
    <property type="term" value="P:carbohydrate transport"/>
    <property type="evidence" value="ECO:0007669"/>
    <property type="project" value="InterPro"/>
</dbReference>
<dbReference type="Proteomes" id="UP000217895">
    <property type="component" value="Chromosome"/>
</dbReference>
<feature type="domain" description="SLH" evidence="5">
    <location>
        <begin position="67"/>
        <end position="131"/>
    </location>
</feature>
<accession>A0A1Z4JJI8</accession>